<feature type="region of interest" description="Disordered" evidence="7">
    <location>
        <begin position="272"/>
        <end position="313"/>
    </location>
</feature>
<evidence type="ECO:0000256" key="3">
    <source>
        <dbReference type="ARBA" id="ARBA00022771"/>
    </source>
</evidence>
<evidence type="ECO:0000256" key="2">
    <source>
        <dbReference type="ARBA" id="ARBA00022723"/>
    </source>
</evidence>
<keyword evidence="3 6" id="KW-0863">Zinc-finger</keyword>
<keyword evidence="10" id="KW-1185">Reference proteome</keyword>
<dbReference type="EMBL" id="LUGH01000032">
    <property type="protein sequence ID" value="OBZ90840.1"/>
    <property type="molecule type" value="Genomic_DNA"/>
</dbReference>
<feature type="region of interest" description="Disordered" evidence="7">
    <location>
        <begin position="177"/>
        <end position="220"/>
    </location>
</feature>
<dbReference type="Gene3D" id="3.30.50.10">
    <property type="entry name" value="Erythroid Transcription Factor GATA-1, subunit A"/>
    <property type="match status" value="1"/>
</dbReference>
<dbReference type="GO" id="GO:0000981">
    <property type="term" value="F:DNA-binding transcription factor activity, RNA polymerase II-specific"/>
    <property type="evidence" value="ECO:0007669"/>
    <property type="project" value="TreeGrafter"/>
</dbReference>
<dbReference type="Proteomes" id="UP000093000">
    <property type="component" value="Unassembled WGS sequence"/>
</dbReference>
<comment type="caution">
    <text evidence="9">The sequence shown here is derived from an EMBL/GenBank/DDBJ whole genome shotgun (WGS) entry which is preliminary data.</text>
</comment>
<dbReference type="STRING" id="101091.A0A1C7NPC6"/>
<dbReference type="CDD" id="cd00202">
    <property type="entry name" value="ZnF_GATA"/>
    <property type="match status" value="1"/>
</dbReference>
<dbReference type="GO" id="GO:0008270">
    <property type="term" value="F:zinc ion binding"/>
    <property type="evidence" value="ECO:0007669"/>
    <property type="project" value="UniProtKB-KW"/>
</dbReference>
<evidence type="ECO:0000256" key="4">
    <source>
        <dbReference type="ARBA" id="ARBA00022833"/>
    </source>
</evidence>
<keyword evidence="4" id="KW-0862">Zinc</keyword>
<keyword evidence="5" id="KW-0539">Nucleus</keyword>
<organism evidence="9 10">
    <name type="scientific">Choanephora cucurbitarum</name>
    <dbReference type="NCBI Taxonomy" id="101091"/>
    <lineage>
        <taxon>Eukaryota</taxon>
        <taxon>Fungi</taxon>
        <taxon>Fungi incertae sedis</taxon>
        <taxon>Mucoromycota</taxon>
        <taxon>Mucoromycotina</taxon>
        <taxon>Mucoromycetes</taxon>
        <taxon>Mucorales</taxon>
        <taxon>Mucorineae</taxon>
        <taxon>Choanephoraceae</taxon>
        <taxon>Choanephoroideae</taxon>
        <taxon>Choanephora</taxon>
    </lineage>
</organism>
<dbReference type="SUPFAM" id="SSF57716">
    <property type="entry name" value="Glucocorticoid receptor-like (DNA-binding domain)"/>
    <property type="match status" value="1"/>
</dbReference>
<feature type="compositionally biased region" description="Basic residues" evidence="7">
    <location>
        <begin position="183"/>
        <end position="203"/>
    </location>
</feature>
<dbReference type="GO" id="GO:0005634">
    <property type="term" value="C:nucleus"/>
    <property type="evidence" value="ECO:0007669"/>
    <property type="project" value="UniProtKB-SubCell"/>
</dbReference>
<evidence type="ECO:0000256" key="1">
    <source>
        <dbReference type="ARBA" id="ARBA00004123"/>
    </source>
</evidence>
<dbReference type="PANTHER" id="PTHR10071:SF281">
    <property type="entry name" value="BOX A-BINDING FACTOR-RELATED"/>
    <property type="match status" value="1"/>
</dbReference>
<dbReference type="SMART" id="SM00401">
    <property type="entry name" value="ZnF_GATA"/>
    <property type="match status" value="1"/>
</dbReference>
<accession>A0A1C7NPC6</accession>
<dbReference type="GO" id="GO:0045944">
    <property type="term" value="P:positive regulation of transcription by RNA polymerase II"/>
    <property type="evidence" value="ECO:0007669"/>
    <property type="project" value="TreeGrafter"/>
</dbReference>
<keyword evidence="2" id="KW-0479">Metal-binding</keyword>
<dbReference type="PROSITE" id="PS00344">
    <property type="entry name" value="GATA_ZN_FINGER_1"/>
    <property type="match status" value="1"/>
</dbReference>
<sequence length="378" mass="42475">MQHQHSFFLQQPNWDNHSFLGLVNASETGSSQLTNHRYQKYNQPGLCISQPLLLNTSSPLSDDIQSIEYQAHYHGDFHMNIPKESYGLATHTAFNEQQLLITSGHPTSDSVAFTYDHLDSNVSYMSLSPTHSQDATLSYEEEHCDIVYSSILTDPVFSAEMLGSNTEELSMKRNSLDATTVRYNRRKKKIDNKQKKTPTKKKRYTDTAHHSPTKAHASSGSIQCTNCLTENTPLWRRNPQGQPLCNACGLFLKLHGTVRPLSLKTDIIKKRNRSGPHKDMENKLTAHRRHSKKTIKYPKHDTESIGSSSSSDMVDSDFHSTSNSCSIFPYKSHELAANSIGANSFLADYHGGLAITDALGRTMFDDHCRTPPNLFSLN</sequence>
<dbReference type="InterPro" id="IPR000679">
    <property type="entry name" value="Znf_GATA"/>
</dbReference>
<dbReference type="InParanoid" id="A0A1C7NPC6"/>
<dbReference type="FunFam" id="3.30.50.10:FF:000007">
    <property type="entry name" value="Nitrogen regulatory AreA, N-terminal"/>
    <property type="match status" value="1"/>
</dbReference>
<evidence type="ECO:0000313" key="10">
    <source>
        <dbReference type="Proteomes" id="UP000093000"/>
    </source>
</evidence>
<reference evidence="9 10" key="1">
    <citation type="submission" date="2016-03" db="EMBL/GenBank/DDBJ databases">
        <title>Choanephora cucurbitarum.</title>
        <authorList>
            <person name="Min B."/>
            <person name="Park H."/>
            <person name="Park J.-H."/>
            <person name="Shin H.-D."/>
            <person name="Choi I.-G."/>
        </authorList>
    </citation>
    <scope>NUCLEOTIDE SEQUENCE [LARGE SCALE GENOMIC DNA]</scope>
    <source>
        <strain evidence="9 10">KUS-F28377</strain>
    </source>
</reference>
<gene>
    <name evidence="9" type="primary">areA</name>
    <name evidence="9" type="ORF">A0J61_01121</name>
</gene>
<evidence type="ECO:0000256" key="7">
    <source>
        <dbReference type="SAM" id="MobiDB-lite"/>
    </source>
</evidence>
<feature type="domain" description="GATA-type" evidence="8">
    <location>
        <begin position="218"/>
        <end position="271"/>
    </location>
</feature>
<dbReference type="PANTHER" id="PTHR10071">
    <property type="entry name" value="TRANSCRIPTION FACTOR GATA FAMILY MEMBER"/>
    <property type="match status" value="1"/>
</dbReference>
<dbReference type="GO" id="GO:0000122">
    <property type="term" value="P:negative regulation of transcription by RNA polymerase II"/>
    <property type="evidence" value="ECO:0007669"/>
    <property type="project" value="TreeGrafter"/>
</dbReference>
<comment type="subcellular location">
    <subcellularLocation>
        <location evidence="1">Nucleus</location>
    </subcellularLocation>
</comment>
<evidence type="ECO:0000256" key="6">
    <source>
        <dbReference type="PROSITE-ProRule" id="PRU00094"/>
    </source>
</evidence>
<dbReference type="InterPro" id="IPR039355">
    <property type="entry name" value="Transcription_factor_GATA"/>
</dbReference>
<dbReference type="PROSITE" id="PS50114">
    <property type="entry name" value="GATA_ZN_FINGER_2"/>
    <property type="match status" value="1"/>
</dbReference>
<dbReference type="Pfam" id="PF00320">
    <property type="entry name" value="GATA"/>
    <property type="match status" value="1"/>
</dbReference>
<evidence type="ECO:0000259" key="8">
    <source>
        <dbReference type="PROSITE" id="PS50114"/>
    </source>
</evidence>
<name>A0A1C7NPC6_9FUNG</name>
<dbReference type="PRINTS" id="PR00619">
    <property type="entry name" value="GATAZNFINGER"/>
</dbReference>
<dbReference type="AlphaFoldDB" id="A0A1C7NPC6"/>
<feature type="compositionally biased region" description="Basic residues" evidence="7">
    <location>
        <begin position="285"/>
        <end position="297"/>
    </location>
</feature>
<evidence type="ECO:0000313" key="9">
    <source>
        <dbReference type="EMBL" id="OBZ90840.1"/>
    </source>
</evidence>
<dbReference type="InterPro" id="IPR013088">
    <property type="entry name" value="Znf_NHR/GATA"/>
</dbReference>
<evidence type="ECO:0000256" key="5">
    <source>
        <dbReference type="ARBA" id="ARBA00023242"/>
    </source>
</evidence>
<feature type="compositionally biased region" description="Low complexity" evidence="7">
    <location>
        <begin position="304"/>
        <end position="313"/>
    </location>
</feature>
<dbReference type="GO" id="GO:0000978">
    <property type="term" value="F:RNA polymerase II cis-regulatory region sequence-specific DNA binding"/>
    <property type="evidence" value="ECO:0007669"/>
    <property type="project" value="TreeGrafter"/>
</dbReference>
<protein>
    <submittedName>
        <fullName evidence="9">Nitrogen regulatory protein areA</fullName>
    </submittedName>
</protein>
<dbReference type="OrthoDB" id="515401at2759"/>
<proteinExistence type="predicted"/>